<proteinExistence type="predicted"/>
<sequence>MMSIEDGHEGVPGLSQLDPIYSYIAVIVNVCPTEVSFASPALRARKFQLHPIQMVSSDNIVKNSTYDASSGCFTVPARTTSVFVEPRNI</sequence>
<dbReference type="Gene3D" id="2.60.40.1180">
    <property type="entry name" value="Golgi alpha-mannosidase II"/>
    <property type="match status" value="1"/>
</dbReference>
<dbReference type="Proteomes" id="UP001642360">
    <property type="component" value="Unassembled WGS sequence"/>
</dbReference>
<feature type="transmembrane region" description="Helical" evidence="1">
    <location>
        <begin position="20"/>
        <end position="42"/>
    </location>
</feature>
<reference evidence="3 4" key="1">
    <citation type="submission" date="2024-02" db="EMBL/GenBank/DDBJ databases">
        <authorList>
            <person name="Vignale AGUSTIN F."/>
            <person name="Sosa J E."/>
            <person name="Modenutti C."/>
        </authorList>
    </citation>
    <scope>NUCLEOTIDE SEQUENCE [LARGE SCALE GENOMIC DNA]</scope>
</reference>
<dbReference type="EMBL" id="CAUOFW020003403">
    <property type="protein sequence ID" value="CAK9159792.1"/>
    <property type="molecule type" value="Genomic_DNA"/>
</dbReference>
<keyword evidence="1" id="KW-0812">Transmembrane</keyword>
<name>A0ABC8SYI6_9AQUA</name>
<organism evidence="3 4">
    <name type="scientific">Ilex paraguariensis</name>
    <name type="common">yerba mate</name>
    <dbReference type="NCBI Taxonomy" id="185542"/>
    <lineage>
        <taxon>Eukaryota</taxon>
        <taxon>Viridiplantae</taxon>
        <taxon>Streptophyta</taxon>
        <taxon>Embryophyta</taxon>
        <taxon>Tracheophyta</taxon>
        <taxon>Spermatophyta</taxon>
        <taxon>Magnoliopsida</taxon>
        <taxon>eudicotyledons</taxon>
        <taxon>Gunneridae</taxon>
        <taxon>Pentapetalae</taxon>
        <taxon>asterids</taxon>
        <taxon>campanulids</taxon>
        <taxon>Aquifoliales</taxon>
        <taxon>Aquifoliaceae</taxon>
        <taxon>Ilex</taxon>
    </lineage>
</organism>
<gene>
    <name evidence="3" type="ORF">ILEXP_LOCUS28500</name>
</gene>
<evidence type="ECO:0000313" key="3">
    <source>
        <dbReference type="EMBL" id="CAK9159792.1"/>
    </source>
</evidence>
<accession>A0ABC8SYI6</accession>
<keyword evidence="4" id="KW-1185">Reference proteome</keyword>
<feature type="domain" description="Alpha-1,6-glucosidases pullulanase-type C-terminal" evidence="2">
    <location>
        <begin position="2"/>
        <end position="85"/>
    </location>
</feature>
<dbReference type="InterPro" id="IPR024561">
    <property type="entry name" value="Pullul_strch_C"/>
</dbReference>
<keyword evidence="1" id="KW-0472">Membrane</keyword>
<dbReference type="InterPro" id="IPR013780">
    <property type="entry name" value="Glyco_hydro_b"/>
</dbReference>
<protein>
    <recommendedName>
        <fullName evidence="2">Alpha-1,6-glucosidases pullulanase-type C-terminal domain-containing protein</fullName>
    </recommendedName>
</protein>
<dbReference type="Pfam" id="PF11852">
    <property type="entry name" value="Pullul_strch_C"/>
    <property type="match status" value="1"/>
</dbReference>
<evidence type="ECO:0000259" key="2">
    <source>
        <dbReference type="Pfam" id="PF11852"/>
    </source>
</evidence>
<evidence type="ECO:0000256" key="1">
    <source>
        <dbReference type="SAM" id="Phobius"/>
    </source>
</evidence>
<comment type="caution">
    <text evidence="3">The sequence shown here is derived from an EMBL/GenBank/DDBJ whole genome shotgun (WGS) entry which is preliminary data.</text>
</comment>
<keyword evidence="1" id="KW-1133">Transmembrane helix</keyword>
<evidence type="ECO:0000313" key="4">
    <source>
        <dbReference type="Proteomes" id="UP001642360"/>
    </source>
</evidence>
<dbReference type="SUPFAM" id="SSF51011">
    <property type="entry name" value="Glycosyl hydrolase domain"/>
    <property type="match status" value="1"/>
</dbReference>
<dbReference type="AlphaFoldDB" id="A0ABC8SYI6"/>